<dbReference type="EMBL" id="PJEX01000089">
    <property type="protein sequence ID" value="TKW55702.1"/>
    <property type="molecule type" value="Genomic_DNA"/>
</dbReference>
<evidence type="ECO:0000313" key="2">
    <source>
        <dbReference type="Proteomes" id="UP000310108"/>
    </source>
</evidence>
<evidence type="ECO:0000313" key="1">
    <source>
        <dbReference type="EMBL" id="TKW55702.1"/>
    </source>
</evidence>
<comment type="caution">
    <text evidence="1">The sequence shown here is derived from an EMBL/GenBank/DDBJ whole genome shotgun (WGS) entry which is preliminary data.</text>
</comment>
<keyword evidence="2" id="KW-1185">Reference proteome</keyword>
<dbReference type="Proteomes" id="UP000310108">
    <property type="component" value="Unassembled WGS sequence"/>
</dbReference>
<protein>
    <submittedName>
        <fullName evidence="1">Uncharacterized protein</fullName>
    </submittedName>
</protein>
<dbReference type="AlphaFoldDB" id="A0A4U6XJS3"/>
<proteinExistence type="predicted"/>
<accession>A0A4U6XJS3</accession>
<name>A0A4U6XJS3_9PEZI</name>
<gene>
    <name evidence="1" type="ORF">CTA1_9867</name>
</gene>
<reference evidence="1 2" key="1">
    <citation type="journal article" date="2019" name="PLoS ONE">
        <title>Comparative genome analysis indicates high evolutionary potential of pathogenicity genes in Colletotrichum tanaceti.</title>
        <authorList>
            <person name="Lelwala R.V."/>
            <person name="Korhonen P.K."/>
            <person name="Young N.D."/>
            <person name="Scott J.B."/>
            <person name="Ades P.A."/>
            <person name="Gasser R.B."/>
            <person name="Taylor P.W.J."/>
        </authorList>
    </citation>
    <scope>NUCLEOTIDE SEQUENCE [LARGE SCALE GENOMIC DNA]</scope>
    <source>
        <strain evidence="1">BRIP57314</strain>
    </source>
</reference>
<organism evidence="1 2">
    <name type="scientific">Colletotrichum tanaceti</name>
    <dbReference type="NCBI Taxonomy" id="1306861"/>
    <lineage>
        <taxon>Eukaryota</taxon>
        <taxon>Fungi</taxon>
        <taxon>Dikarya</taxon>
        <taxon>Ascomycota</taxon>
        <taxon>Pezizomycotina</taxon>
        <taxon>Sordariomycetes</taxon>
        <taxon>Hypocreomycetidae</taxon>
        <taxon>Glomerellales</taxon>
        <taxon>Glomerellaceae</taxon>
        <taxon>Colletotrichum</taxon>
        <taxon>Colletotrichum destructivum species complex</taxon>
    </lineage>
</organism>
<sequence>MAHCASLPILTLPSLSHKNKESSNLSFPCLNWALGLGPSSAALNLLGHAFMSGSESRQLCLVAVPPVVA</sequence>